<protein>
    <submittedName>
        <fullName evidence="2">Outer membrane lipoprotein pcp</fullName>
    </submittedName>
</protein>
<keyword evidence="2" id="KW-0449">Lipoprotein</keyword>
<name>A0AAD2BRZ7_9RALS</name>
<dbReference type="AlphaFoldDB" id="A0AAD2BRZ7"/>
<organism evidence="2 3">
    <name type="scientific">Ralstonia thomasii</name>
    <dbReference type="NCBI Taxonomy" id="3058596"/>
    <lineage>
        <taxon>Bacteria</taxon>
        <taxon>Pseudomonadati</taxon>
        <taxon>Pseudomonadota</taxon>
        <taxon>Betaproteobacteria</taxon>
        <taxon>Burkholderiales</taxon>
        <taxon>Burkholderiaceae</taxon>
        <taxon>Ralstonia</taxon>
    </lineage>
</organism>
<keyword evidence="1" id="KW-0732">Signal</keyword>
<dbReference type="RefSeq" id="WP_052698651.1">
    <property type="nucleotide sequence ID" value="NZ_CATZAZ010000011.1"/>
</dbReference>
<evidence type="ECO:0000313" key="2">
    <source>
        <dbReference type="EMBL" id="CAJ0804259.1"/>
    </source>
</evidence>
<dbReference type="EMBL" id="CATZAZ010000011">
    <property type="protein sequence ID" value="CAJ0804259.1"/>
    <property type="molecule type" value="Genomic_DNA"/>
</dbReference>
<evidence type="ECO:0000313" key="3">
    <source>
        <dbReference type="Proteomes" id="UP001189756"/>
    </source>
</evidence>
<dbReference type="Proteomes" id="UP001189756">
    <property type="component" value="Unassembled WGS sequence"/>
</dbReference>
<accession>A0AAD2BRZ7</accession>
<proteinExistence type="predicted"/>
<gene>
    <name evidence="2" type="primary">pcp_5</name>
    <name evidence="2" type="ORF">R77560_04044</name>
</gene>
<evidence type="ECO:0000256" key="1">
    <source>
        <dbReference type="SAM" id="SignalP"/>
    </source>
</evidence>
<comment type="caution">
    <text evidence="2">The sequence shown here is derived from an EMBL/GenBank/DDBJ whole genome shotgun (WGS) entry which is preliminary data.</text>
</comment>
<dbReference type="GeneID" id="34794242"/>
<feature type="signal peptide" evidence="1">
    <location>
        <begin position="1"/>
        <end position="19"/>
    </location>
</feature>
<sequence>MRYFTMLFTLSLAFLTGCAQMPLNVGARYPSSASMYTPQQTQQLQNVQVGTVLSIRPVTITADTSATVPTGIAGAAAGGLLGSQVGRGNGKLAIAAVSGIAGYVAASHVAQTAFQRHGNQITVKMDNGQMVAVTQAGDTDVALGQRVQIVGGNWFGQVARIMPL</sequence>
<reference evidence="2" key="1">
    <citation type="submission" date="2023-07" db="EMBL/GenBank/DDBJ databases">
        <authorList>
            <person name="Peeters C."/>
        </authorList>
    </citation>
    <scope>NUCLEOTIDE SEQUENCE</scope>
    <source>
        <strain evidence="2">R-77560</strain>
    </source>
</reference>
<dbReference type="PROSITE" id="PS51257">
    <property type="entry name" value="PROKAR_LIPOPROTEIN"/>
    <property type="match status" value="1"/>
</dbReference>
<feature type="chain" id="PRO_5041940881" evidence="1">
    <location>
        <begin position="20"/>
        <end position="164"/>
    </location>
</feature>